<organism evidence="1 2">
    <name type="scientific">Bifidobacterium adolescentis L2-32</name>
    <dbReference type="NCBI Taxonomy" id="411481"/>
    <lineage>
        <taxon>Bacteria</taxon>
        <taxon>Bacillati</taxon>
        <taxon>Actinomycetota</taxon>
        <taxon>Actinomycetes</taxon>
        <taxon>Bifidobacteriales</taxon>
        <taxon>Bifidobacteriaceae</taxon>
        <taxon>Bifidobacterium</taxon>
    </lineage>
</organism>
<dbReference type="HOGENOM" id="CLU_3372323_0_0_11"/>
<protein>
    <submittedName>
        <fullName evidence="1">Uncharacterized protein</fullName>
    </submittedName>
</protein>
<proteinExistence type="predicted"/>
<reference evidence="1 2" key="1">
    <citation type="submission" date="2007-04" db="EMBL/GenBank/DDBJ databases">
        <authorList>
            <person name="Fulton L."/>
            <person name="Clifton S."/>
            <person name="Fulton B."/>
            <person name="Xu J."/>
            <person name="Minx P."/>
            <person name="Pepin K.H."/>
            <person name="Johnson M."/>
            <person name="Thiruvilangam P."/>
            <person name="Bhonagiri V."/>
            <person name="Nash W.E."/>
            <person name="Mardis E.R."/>
            <person name="Wilson R.K."/>
        </authorList>
    </citation>
    <scope>NUCLEOTIDE SEQUENCE [LARGE SCALE GENOMIC DNA]</scope>
    <source>
        <strain evidence="1 2">L2-32</strain>
    </source>
</reference>
<dbReference type="Proteomes" id="UP000003773">
    <property type="component" value="Unassembled WGS sequence"/>
</dbReference>
<comment type="caution">
    <text evidence="1">The sequence shown here is derived from an EMBL/GenBank/DDBJ whole genome shotgun (WGS) entry which is preliminary data.</text>
</comment>
<evidence type="ECO:0000313" key="2">
    <source>
        <dbReference type="Proteomes" id="UP000003773"/>
    </source>
</evidence>
<dbReference type="EMBL" id="AAXD02000018">
    <property type="protein sequence ID" value="EDN83523.1"/>
    <property type="molecule type" value="Genomic_DNA"/>
</dbReference>
<evidence type="ECO:0000313" key="1">
    <source>
        <dbReference type="EMBL" id="EDN83523.1"/>
    </source>
</evidence>
<name>A7A3P0_BIFAD</name>
<sequence length="34" mass="4040">MMDQCFGKAEFKAFLRAVSEDNHLRKRKTTYGIF</sequence>
<reference evidence="1 2" key="2">
    <citation type="submission" date="2007-05" db="EMBL/GenBank/DDBJ databases">
        <title>Draft genome sequence of Bifidobacterium adolescentis (L2-32).</title>
        <authorList>
            <person name="Sudarsanam P."/>
            <person name="Ley R."/>
            <person name="Guruge J."/>
            <person name="Turnbaugh P.J."/>
            <person name="Mahowald M."/>
            <person name="Liep D."/>
            <person name="Gordon J."/>
        </authorList>
    </citation>
    <scope>NUCLEOTIDE SEQUENCE [LARGE SCALE GENOMIC DNA]</scope>
    <source>
        <strain evidence="1 2">L2-32</strain>
    </source>
</reference>
<dbReference type="AlphaFoldDB" id="A7A3P0"/>
<gene>
    <name evidence="1" type="ORF">BIFADO_00432</name>
</gene>
<accession>A7A3P0</accession>